<gene>
    <name evidence="1" type="ORF">O3P69_001900</name>
</gene>
<accession>A0AAW0V2M8</accession>
<evidence type="ECO:0000313" key="1">
    <source>
        <dbReference type="EMBL" id="KAK8405708.1"/>
    </source>
</evidence>
<name>A0AAW0V2M8_SCYPA</name>
<sequence>MLDLPFRIRAEVDFTWLQKKPYGHSGRGRMSGSAGVSYVPVCCGLRAAPVTRVGGEENLEYFSAFDTMF</sequence>
<dbReference type="AlphaFoldDB" id="A0AAW0V2M8"/>
<reference evidence="1 2" key="1">
    <citation type="submission" date="2023-03" db="EMBL/GenBank/DDBJ databases">
        <title>High-quality genome of Scylla paramamosain provides insights in environmental adaptation.</title>
        <authorList>
            <person name="Zhang L."/>
        </authorList>
    </citation>
    <scope>NUCLEOTIDE SEQUENCE [LARGE SCALE GENOMIC DNA]</scope>
    <source>
        <strain evidence="1">LZ_2023a</strain>
        <tissue evidence="1">Muscle</tissue>
    </source>
</reference>
<organism evidence="1 2">
    <name type="scientific">Scylla paramamosain</name>
    <name type="common">Mud crab</name>
    <dbReference type="NCBI Taxonomy" id="85552"/>
    <lineage>
        <taxon>Eukaryota</taxon>
        <taxon>Metazoa</taxon>
        <taxon>Ecdysozoa</taxon>
        <taxon>Arthropoda</taxon>
        <taxon>Crustacea</taxon>
        <taxon>Multicrustacea</taxon>
        <taxon>Malacostraca</taxon>
        <taxon>Eumalacostraca</taxon>
        <taxon>Eucarida</taxon>
        <taxon>Decapoda</taxon>
        <taxon>Pleocyemata</taxon>
        <taxon>Brachyura</taxon>
        <taxon>Eubrachyura</taxon>
        <taxon>Portunoidea</taxon>
        <taxon>Portunidae</taxon>
        <taxon>Portuninae</taxon>
        <taxon>Scylla</taxon>
    </lineage>
</organism>
<evidence type="ECO:0000313" key="2">
    <source>
        <dbReference type="Proteomes" id="UP001487740"/>
    </source>
</evidence>
<dbReference type="EMBL" id="JARAKH010000003">
    <property type="protein sequence ID" value="KAK8405708.1"/>
    <property type="molecule type" value="Genomic_DNA"/>
</dbReference>
<protein>
    <submittedName>
        <fullName evidence="1">Uncharacterized protein</fullName>
    </submittedName>
</protein>
<proteinExistence type="predicted"/>
<keyword evidence="2" id="KW-1185">Reference proteome</keyword>
<dbReference type="Proteomes" id="UP001487740">
    <property type="component" value="Unassembled WGS sequence"/>
</dbReference>
<comment type="caution">
    <text evidence="1">The sequence shown here is derived from an EMBL/GenBank/DDBJ whole genome shotgun (WGS) entry which is preliminary data.</text>
</comment>